<evidence type="ECO:0008006" key="4">
    <source>
        <dbReference type="Google" id="ProtNLM"/>
    </source>
</evidence>
<gene>
    <name evidence="2" type="ORF">B0I03_101242</name>
</gene>
<dbReference type="OrthoDB" id="9807923at2"/>
<dbReference type="InterPro" id="IPR011256">
    <property type="entry name" value="Reg_factor_effector_dom_sf"/>
</dbReference>
<evidence type="ECO:0000256" key="1">
    <source>
        <dbReference type="SAM" id="MobiDB-lite"/>
    </source>
</evidence>
<feature type="region of interest" description="Disordered" evidence="1">
    <location>
        <begin position="319"/>
        <end position="342"/>
    </location>
</feature>
<comment type="caution">
    <text evidence="2">The sequence shown here is derived from an EMBL/GenBank/DDBJ whole genome shotgun (WGS) entry which is preliminary data.</text>
</comment>
<dbReference type="Gene3D" id="3.20.80.10">
    <property type="entry name" value="Regulatory factor, effector binding domain"/>
    <property type="match status" value="1"/>
</dbReference>
<dbReference type="AlphaFoldDB" id="A0A327YW72"/>
<dbReference type="RefSeq" id="WP_111565659.1">
    <property type="nucleotide sequence ID" value="NZ_QLMI01000001.1"/>
</dbReference>
<keyword evidence="3" id="KW-1185">Reference proteome</keyword>
<feature type="compositionally biased region" description="Basic and acidic residues" evidence="1">
    <location>
        <begin position="320"/>
        <end position="336"/>
    </location>
</feature>
<evidence type="ECO:0000313" key="3">
    <source>
        <dbReference type="Proteomes" id="UP000249620"/>
    </source>
</evidence>
<organism evidence="2 3">
    <name type="scientific">Flavobacterium aquaticum</name>
    <dbReference type="NCBI Taxonomy" id="1236486"/>
    <lineage>
        <taxon>Bacteria</taxon>
        <taxon>Pseudomonadati</taxon>
        <taxon>Bacteroidota</taxon>
        <taxon>Flavobacteriia</taxon>
        <taxon>Flavobacteriales</taxon>
        <taxon>Flavobacteriaceae</taxon>
        <taxon>Flavobacterium</taxon>
    </lineage>
</organism>
<dbReference type="EMBL" id="QLMI01000001">
    <property type="protein sequence ID" value="RAK25082.1"/>
    <property type="molecule type" value="Genomic_DNA"/>
</dbReference>
<evidence type="ECO:0000313" key="2">
    <source>
        <dbReference type="EMBL" id="RAK25082.1"/>
    </source>
</evidence>
<protein>
    <recommendedName>
        <fullName evidence="4">GyrI-like small molecule binding protein</fullName>
    </recommendedName>
</protein>
<accession>A0A327YW72</accession>
<name>A0A327YW72_9FLAO</name>
<sequence>MRILKYILLLLLLLSVAFIVFVATLKGDYKIVRSKEIKIAQDVVFTFVTDSTSSEDWSPWKSNEASFKNIKIIPNDSLAQNITISEIKNESLMRFQKTKQGILITWEMKGNLNFNLKLLSVIQGGVENVLGDKLEEGLENIDTYLVKELKNYNIKINGLVTKHMTNYIQQIDTCSTADFQKVSKSMLQNMMSFVEKNEIEILGLPFITYESISSNDKEIIFAMCVPVEEEILTTPGSEISGGHFDEFLAVKTTLTGDYSHRKEAWNKSRAYANKNKLIEDSFNGKFIEVYKVSLPKERKPSKWVTELYVPVKKKVYAPKPKLETSTEEETSPKEENSTNTNQ</sequence>
<dbReference type="SUPFAM" id="SSF55136">
    <property type="entry name" value="Probable bacterial effector-binding domain"/>
    <property type="match status" value="1"/>
</dbReference>
<proteinExistence type="predicted"/>
<dbReference type="Proteomes" id="UP000249620">
    <property type="component" value="Unassembled WGS sequence"/>
</dbReference>
<reference evidence="2 3" key="1">
    <citation type="submission" date="2018-06" db="EMBL/GenBank/DDBJ databases">
        <title>Genomic Encyclopedia of Type Strains, Phase III (KMG-III): the genomes of soil and plant-associated and newly described type strains.</title>
        <authorList>
            <person name="Whitman W."/>
        </authorList>
    </citation>
    <scope>NUCLEOTIDE SEQUENCE [LARGE SCALE GENOMIC DNA]</scope>
    <source>
        <strain evidence="2 3">CGMCC 1.12398</strain>
    </source>
</reference>